<feature type="chain" id="PRO_5002825892" evidence="1">
    <location>
        <begin position="29"/>
        <end position="325"/>
    </location>
</feature>
<dbReference type="HOGENOM" id="CLU_854865_0_0_10"/>
<gene>
    <name evidence="2" type="ordered locus">Ppha_2697</name>
</gene>
<accession>B4SGB9</accession>
<keyword evidence="3" id="KW-1185">Reference proteome</keyword>
<organism evidence="2 3">
    <name type="scientific">Pelodictyon phaeoclathratiforme (strain DSM 5477 / BU-1)</name>
    <dbReference type="NCBI Taxonomy" id="324925"/>
    <lineage>
        <taxon>Bacteria</taxon>
        <taxon>Pseudomonadati</taxon>
        <taxon>Chlorobiota</taxon>
        <taxon>Chlorobiia</taxon>
        <taxon>Chlorobiales</taxon>
        <taxon>Chlorobiaceae</taxon>
        <taxon>Chlorobium/Pelodictyon group</taxon>
        <taxon>Pelodictyon</taxon>
    </lineage>
</organism>
<dbReference type="OrthoDB" id="9813612at2"/>
<evidence type="ECO:0000313" key="2">
    <source>
        <dbReference type="EMBL" id="ACF44855.1"/>
    </source>
</evidence>
<protein>
    <submittedName>
        <fullName evidence="2">Uncharacterized protein</fullName>
    </submittedName>
</protein>
<dbReference type="KEGG" id="pph:Ppha_2697"/>
<dbReference type="RefSeq" id="WP_012509327.1">
    <property type="nucleotide sequence ID" value="NC_011060.1"/>
</dbReference>
<reference evidence="2 3" key="1">
    <citation type="submission" date="2008-06" db="EMBL/GenBank/DDBJ databases">
        <title>Complete sequence of Pelodictyon phaeoclathratiforme BU-1.</title>
        <authorList>
            <consortium name="US DOE Joint Genome Institute"/>
            <person name="Lucas S."/>
            <person name="Copeland A."/>
            <person name="Lapidus A."/>
            <person name="Glavina del Rio T."/>
            <person name="Dalin E."/>
            <person name="Tice H."/>
            <person name="Bruce D."/>
            <person name="Goodwin L."/>
            <person name="Pitluck S."/>
            <person name="Schmutz J."/>
            <person name="Larimer F."/>
            <person name="Land M."/>
            <person name="Hauser L."/>
            <person name="Kyrpides N."/>
            <person name="Mikhailova N."/>
            <person name="Liu Z."/>
            <person name="Li T."/>
            <person name="Zhao F."/>
            <person name="Overmann J."/>
            <person name="Bryant D.A."/>
            <person name="Richardson P."/>
        </authorList>
    </citation>
    <scope>NUCLEOTIDE SEQUENCE [LARGE SCALE GENOMIC DNA]</scope>
    <source>
        <strain evidence="3">DSM 5477 / BU-1</strain>
    </source>
</reference>
<proteinExistence type="predicted"/>
<evidence type="ECO:0000313" key="3">
    <source>
        <dbReference type="Proteomes" id="UP000002724"/>
    </source>
</evidence>
<dbReference type="Proteomes" id="UP000002724">
    <property type="component" value="Chromosome"/>
</dbReference>
<evidence type="ECO:0000256" key="1">
    <source>
        <dbReference type="SAM" id="SignalP"/>
    </source>
</evidence>
<dbReference type="EMBL" id="CP001110">
    <property type="protein sequence ID" value="ACF44855.1"/>
    <property type="molecule type" value="Genomic_DNA"/>
</dbReference>
<feature type="signal peptide" evidence="1">
    <location>
        <begin position="1"/>
        <end position="28"/>
    </location>
</feature>
<sequence precursor="true">MKNNNQFGFILKWVAIGCLMAWSRSSYAAEVVINAKIAPPKAGCTVYKMETPLMTKERLVDRCAKILEISGFKSFSREMMKPVEDRMVISGQEIEVSMNNNGTEFFYSNFPALKLTEKTGRLLPDEQAIKLARNYLINTGLIPRNQNELKIDHVGGIMQMLSNARVPEKKAVVVYFNRELDGLKVRNFGSSITVTLAESEIPVGVQYHWREVASREKVGSRSLLGTEKVMSLIREDVNRVFAKEAKVIIDKIELVLYDNGGNYIQPAYCYQGVRKSEGKGFADMPVLGYVPVMEKAYEPVTHPAYSPLMKSPTIRIEKPVHDQDE</sequence>
<keyword evidence="1" id="KW-0732">Signal</keyword>
<name>B4SGB9_PELPB</name>
<dbReference type="AlphaFoldDB" id="B4SGB9"/>